<keyword evidence="1" id="KW-0614">Plasmid</keyword>
<dbReference type="OrthoDB" id="1684418at2"/>
<accession>I0GVD6</accession>
<dbReference type="PATRIC" id="fig|927704.6.peg.3487"/>
<dbReference type="InterPro" id="IPR036388">
    <property type="entry name" value="WH-like_DNA-bd_sf"/>
</dbReference>
<dbReference type="Pfam" id="PF11753">
    <property type="entry name" value="DUF3310"/>
    <property type="match status" value="1"/>
</dbReference>
<dbReference type="HOGENOM" id="CLU_1199111_0_0_9"/>
<gene>
    <name evidence="1" type="ordered locus">SELR_pSRC400720</name>
</gene>
<protein>
    <submittedName>
        <fullName evidence="1">Putative phage related protein</fullName>
    </submittedName>
</protein>
<dbReference type="EMBL" id="AP012294">
    <property type="protein sequence ID" value="BAL84723.1"/>
    <property type="molecule type" value="Genomic_DNA"/>
</dbReference>
<proteinExistence type="predicted"/>
<dbReference type="Pfam" id="PF21205">
    <property type="entry name" value="Rep3_C"/>
    <property type="match status" value="1"/>
</dbReference>
<dbReference type="Proteomes" id="UP000007887">
    <property type="component" value="Plasmid pSRC4"/>
</dbReference>
<dbReference type="RefSeq" id="WP_014426023.1">
    <property type="nucleotide sequence ID" value="NC_017069.1"/>
</dbReference>
<sequence>MKKRFENGNTYASKLYQLLTSSSKTIRVYSVKTLRMLLGVPAGSYQTGSVQLLLKSIVYEPVETINQKTALKVCYESIKVKGEVVAVKFTVKYPTAKAEQPRQMEFSAAPNSHIVPTVDEKGKMCFATVSENPIINKTTTKEEVPKFLAIEGKPLTIDDAVSHPSHYTDGRIEVIEFIQDKKLDFCRGNIVKYVSRAGKKGDKSKELEDLKKARQYCDFAINQLEGRIWNT</sequence>
<evidence type="ECO:0000313" key="2">
    <source>
        <dbReference type="Proteomes" id="UP000007887"/>
    </source>
</evidence>
<dbReference type="SUPFAM" id="SSF46785">
    <property type="entry name" value="Winged helix' DNA-binding domain"/>
    <property type="match status" value="1"/>
</dbReference>
<name>I0GVD6_SELRL</name>
<dbReference type="KEGG" id="sri:SELR_pSRC400720"/>
<dbReference type="InterPro" id="IPR036390">
    <property type="entry name" value="WH_DNA-bd_sf"/>
</dbReference>
<geneLocation type="plasmid" evidence="1 2">
    <name>pSRC4</name>
</geneLocation>
<dbReference type="Gene3D" id="1.10.10.10">
    <property type="entry name" value="Winged helix-like DNA-binding domain superfamily/Winged helix DNA-binding domain"/>
    <property type="match status" value="1"/>
</dbReference>
<evidence type="ECO:0000313" key="1">
    <source>
        <dbReference type="EMBL" id="BAL84723.1"/>
    </source>
</evidence>
<reference evidence="1 2" key="1">
    <citation type="submission" date="2011-10" db="EMBL/GenBank/DDBJ databases">
        <title>Whole genome sequence of Selenomonas ruminantium subsp. lactilytica TAM6421.</title>
        <authorList>
            <person name="Oguchi A."/>
            <person name="Ankai A."/>
            <person name="Kaneko J."/>
            <person name="Yamada-Narita S."/>
            <person name="Fukui S."/>
            <person name="Takahashi M."/>
            <person name="Onodera T."/>
            <person name="Kojima S."/>
            <person name="Fushimi T."/>
            <person name="Abe N."/>
            <person name="Kamio Y."/>
            <person name="Yamazaki S."/>
            <person name="Fujita N."/>
        </authorList>
    </citation>
    <scope>NUCLEOTIDE SEQUENCE [LARGE SCALE GENOMIC DNA]</scope>
    <source>
        <strain evidence="2">NBRC 103574 / TAM6421</strain>
        <plasmid evidence="1 2">pSRC4</plasmid>
    </source>
</reference>
<dbReference type="InterPro" id="IPR021739">
    <property type="entry name" value="SaV-like"/>
</dbReference>
<dbReference type="AlphaFoldDB" id="I0GVD6"/>
<organism evidence="1 2">
    <name type="scientific">Selenomonas ruminantium subsp. lactilytica (strain NBRC 103574 / TAM6421)</name>
    <dbReference type="NCBI Taxonomy" id="927704"/>
    <lineage>
        <taxon>Bacteria</taxon>
        <taxon>Bacillati</taxon>
        <taxon>Bacillota</taxon>
        <taxon>Negativicutes</taxon>
        <taxon>Selenomonadales</taxon>
        <taxon>Selenomonadaceae</taxon>
        <taxon>Selenomonas</taxon>
    </lineage>
</organism>